<proteinExistence type="predicted"/>
<evidence type="ECO:0000256" key="1">
    <source>
        <dbReference type="SAM" id="Coils"/>
    </source>
</evidence>
<gene>
    <name evidence="3" type="ORF">VKT23_004811</name>
</gene>
<protein>
    <recommendedName>
        <fullName evidence="5">F-box domain-containing protein</fullName>
    </recommendedName>
</protein>
<feature type="region of interest" description="Disordered" evidence="2">
    <location>
        <begin position="511"/>
        <end position="531"/>
    </location>
</feature>
<comment type="caution">
    <text evidence="3">The sequence shown here is derived from an EMBL/GenBank/DDBJ whole genome shotgun (WGS) entry which is preliminary data.</text>
</comment>
<keyword evidence="1" id="KW-0175">Coiled coil</keyword>
<dbReference type="InterPro" id="IPR032675">
    <property type="entry name" value="LRR_dom_sf"/>
</dbReference>
<feature type="coiled-coil region" evidence="1">
    <location>
        <begin position="68"/>
        <end position="102"/>
    </location>
</feature>
<evidence type="ECO:0000313" key="3">
    <source>
        <dbReference type="EMBL" id="KAK7466086.1"/>
    </source>
</evidence>
<accession>A0ABR1JRW3</accession>
<evidence type="ECO:0008006" key="5">
    <source>
        <dbReference type="Google" id="ProtNLM"/>
    </source>
</evidence>
<evidence type="ECO:0000313" key="4">
    <source>
        <dbReference type="Proteomes" id="UP001498398"/>
    </source>
</evidence>
<dbReference type="SUPFAM" id="SSF52058">
    <property type="entry name" value="L domain-like"/>
    <property type="match status" value="1"/>
</dbReference>
<dbReference type="Proteomes" id="UP001498398">
    <property type="component" value="Unassembled WGS sequence"/>
</dbReference>
<organism evidence="3 4">
    <name type="scientific">Marasmiellus scandens</name>
    <dbReference type="NCBI Taxonomy" id="2682957"/>
    <lineage>
        <taxon>Eukaryota</taxon>
        <taxon>Fungi</taxon>
        <taxon>Dikarya</taxon>
        <taxon>Basidiomycota</taxon>
        <taxon>Agaricomycotina</taxon>
        <taxon>Agaricomycetes</taxon>
        <taxon>Agaricomycetidae</taxon>
        <taxon>Agaricales</taxon>
        <taxon>Marasmiineae</taxon>
        <taxon>Omphalotaceae</taxon>
        <taxon>Marasmiellus</taxon>
    </lineage>
</organism>
<reference evidence="3 4" key="1">
    <citation type="submission" date="2024-01" db="EMBL/GenBank/DDBJ databases">
        <title>A draft genome for the cacao thread blight pathogen Marasmiellus scandens.</title>
        <authorList>
            <person name="Baruah I.K."/>
            <person name="Leung J."/>
            <person name="Bukari Y."/>
            <person name="Amoako-Attah I."/>
            <person name="Meinhardt L.W."/>
            <person name="Bailey B.A."/>
            <person name="Cohen S.P."/>
        </authorList>
    </citation>
    <scope>NUCLEOTIDE SEQUENCE [LARGE SCALE GENOMIC DNA]</scope>
    <source>
        <strain evidence="3 4">GH-19</strain>
    </source>
</reference>
<name>A0ABR1JRW3_9AGAR</name>
<dbReference type="Gene3D" id="3.80.10.10">
    <property type="entry name" value="Ribonuclease Inhibitor"/>
    <property type="match status" value="1"/>
</dbReference>
<evidence type="ECO:0000256" key="2">
    <source>
        <dbReference type="SAM" id="MobiDB-lite"/>
    </source>
</evidence>
<dbReference type="EMBL" id="JBANRG010000005">
    <property type="protein sequence ID" value="KAK7466086.1"/>
    <property type="molecule type" value="Genomic_DNA"/>
</dbReference>
<sequence length="616" mass="69965">MSRFKLSQLQDCTVNTVSSNRETTIVLCDRCSAALSSDEIPHSPVSDEQLRSMHIPSGLELTQMLSVVEDCQRDLDNHDEEIGRLSKVLGDLRKQRDKLQNQRDRYAYMCSSIRKLPVEILAQIFAECCDEHSLFINKSGIGTPALDLSQTCSFWRRVMLSRPEFWSGLYIDIVQADEYLYGFNLVDLHLNRSEGGSGLTLDVTASVLREEYSFYVTANGLNNGSLCLLESLFSTRHRWVAVHFDLDWSIYEIMHRHLTSTSDPQTFEGQWRMKTLSLEWRSIPVHLKCPAFFYILGEASTLRSLSLSSFRQQFPFPFQNLQQLQITHGFGTDLSELLSLLKQCNNLQALNIQAGYRDGLDDSEELLQITLKNLSSLTFTFSDCEQGSRFISAITCPSLVTLSITYNDYAGYDPLEERPQMISNLESFFQRSACCLSVLEFSCVSKLFYTDAELTKLLQLIPSVTNLVMDLYEYEGVLNDNFFQSLSFGNTPYLLPKLQSFCLEFMENEQTPESSESPDAQLPEMSDNNLSSLPKSESIITLINSRRSLVEDLGPCVEKLGHFGLSFRLKSDIGLSWVQDFRSNIESRLRALEKSGMSLSLDGHLHKRSKLPVPSL</sequence>
<keyword evidence="4" id="KW-1185">Reference proteome</keyword>